<organism evidence="1 2">
    <name type="scientific">Paenibacillus gansuensis</name>
    <dbReference type="NCBI Taxonomy" id="306542"/>
    <lineage>
        <taxon>Bacteria</taxon>
        <taxon>Bacillati</taxon>
        <taxon>Bacillota</taxon>
        <taxon>Bacilli</taxon>
        <taxon>Bacillales</taxon>
        <taxon>Paenibacillaceae</taxon>
        <taxon>Paenibacillus</taxon>
    </lineage>
</organism>
<evidence type="ECO:0000313" key="1">
    <source>
        <dbReference type="EMBL" id="MFD2614602.1"/>
    </source>
</evidence>
<evidence type="ECO:0008006" key="3">
    <source>
        <dbReference type="Google" id="ProtNLM"/>
    </source>
</evidence>
<reference evidence="2" key="1">
    <citation type="journal article" date="2019" name="Int. J. Syst. Evol. Microbiol.">
        <title>The Global Catalogue of Microorganisms (GCM) 10K type strain sequencing project: providing services to taxonomists for standard genome sequencing and annotation.</title>
        <authorList>
            <consortium name="The Broad Institute Genomics Platform"/>
            <consortium name="The Broad Institute Genome Sequencing Center for Infectious Disease"/>
            <person name="Wu L."/>
            <person name="Ma J."/>
        </authorList>
    </citation>
    <scope>NUCLEOTIDE SEQUENCE [LARGE SCALE GENOMIC DNA]</scope>
    <source>
        <strain evidence="2">KCTC 3950</strain>
    </source>
</reference>
<dbReference type="Proteomes" id="UP001597541">
    <property type="component" value="Unassembled WGS sequence"/>
</dbReference>
<evidence type="ECO:0000313" key="2">
    <source>
        <dbReference type="Proteomes" id="UP001597541"/>
    </source>
</evidence>
<name>A0ABW5PJS4_9BACL</name>
<sequence length="28" mass="3228">MIAFHGKKQGLHDMMANTYVVNKRDKGH</sequence>
<accession>A0ABW5PJS4</accession>
<gene>
    <name evidence="1" type="ORF">ACFSUF_19510</name>
</gene>
<proteinExistence type="predicted"/>
<comment type="caution">
    <text evidence="1">The sequence shown here is derived from an EMBL/GenBank/DDBJ whole genome shotgun (WGS) entry which is preliminary data.</text>
</comment>
<protein>
    <recommendedName>
        <fullName evidence="3">RDD family protein</fullName>
    </recommendedName>
</protein>
<dbReference type="RefSeq" id="WP_377606000.1">
    <property type="nucleotide sequence ID" value="NZ_JBHUME010000013.1"/>
</dbReference>
<dbReference type="EMBL" id="JBHUME010000013">
    <property type="protein sequence ID" value="MFD2614602.1"/>
    <property type="molecule type" value="Genomic_DNA"/>
</dbReference>
<keyword evidence="2" id="KW-1185">Reference proteome</keyword>